<protein>
    <submittedName>
        <fullName evidence="2">Uncharacterized protein</fullName>
    </submittedName>
</protein>
<evidence type="ECO:0000313" key="2">
    <source>
        <dbReference type="EMBL" id="KAG8536869.1"/>
    </source>
</evidence>
<comment type="caution">
    <text evidence="2">The sequence shown here is derived from an EMBL/GenBank/DDBJ whole genome shotgun (WGS) entry which is preliminary data.</text>
</comment>
<proteinExistence type="predicted"/>
<evidence type="ECO:0000313" key="3">
    <source>
        <dbReference type="Proteomes" id="UP000824782"/>
    </source>
</evidence>
<dbReference type="EMBL" id="WNYA01037012">
    <property type="protein sequence ID" value="KAG8536869.1"/>
    <property type="molecule type" value="Genomic_DNA"/>
</dbReference>
<gene>
    <name evidence="2" type="ORF">GDO81_025514</name>
</gene>
<sequence>MHFTMFRAIPPEHANAHFVTVPCCMGTGGHLEWKERCFVFAGQIWLKKFSCVRMNLESPNGTKTEESPNMRHHSGKYTPWRV</sequence>
<evidence type="ECO:0000256" key="1">
    <source>
        <dbReference type="SAM" id="MobiDB-lite"/>
    </source>
</evidence>
<feature type="region of interest" description="Disordered" evidence="1">
    <location>
        <begin position="60"/>
        <end position="82"/>
    </location>
</feature>
<reference evidence="2" key="1">
    <citation type="thesis" date="2020" institute="ProQuest LLC" country="789 East Eisenhower Parkway, Ann Arbor, MI, USA">
        <title>Comparative Genomics and Chromosome Evolution.</title>
        <authorList>
            <person name="Mudd A.B."/>
        </authorList>
    </citation>
    <scope>NUCLEOTIDE SEQUENCE</scope>
    <source>
        <strain evidence="2">237g6f4</strain>
        <tissue evidence="2">Blood</tissue>
    </source>
</reference>
<dbReference type="AlphaFoldDB" id="A0AAV6YHC8"/>
<dbReference type="Proteomes" id="UP000824782">
    <property type="component" value="Unassembled WGS sequence"/>
</dbReference>
<keyword evidence="3" id="KW-1185">Reference proteome</keyword>
<accession>A0AAV6YHC8</accession>
<name>A0AAV6YHC8_ENGPU</name>
<organism evidence="2 3">
    <name type="scientific">Engystomops pustulosus</name>
    <name type="common">Tungara frog</name>
    <name type="synonym">Physalaemus pustulosus</name>
    <dbReference type="NCBI Taxonomy" id="76066"/>
    <lineage>
        <taxon>Eukaryota</taxon>
        <taxon>Metazoa</taxon>
        <taxon>Chordata</taxon>
        <taxon>Craniata</taxon>
        <taxon>Vertebrata</taxon>
        <taxon>Euteleostomi</taxon>
        <taxon>Amphibia</taxon>
        <taxon>Batrachia</taxon>
        <taxon>Anura</taxon>
        <taxon>Neobatrachia</taxon>
        <taxon>Hyloidea</taxon>
        <taxon>Leptodactylidae</taxon>
        <taxon>Leiuperinae</taxon>
        <taxon>Engystomops</taxon>
    </lineage>
</organism>